<keyword evidence="1" id="KW-1133">Transmembrane helix</keyword>
<feature type="transmembrane region" description="Helical" evidence="1">
    <location>
        <begin position="12"/>
        <end position="29"/>
    </location>
</feature>
<accession>A0A366EZD1</accession>
<dbReference type="AlphaFoldDB" id="A0A366EZD1"/>
<gene>
    <name evidence="2" type="ORF">DET59_101119</name>
</gene>
<evidence type="ECO:0000256" key="1">
    <source>
        <dbReference type="SAM" id="Phobius"/>
    </source>
</evidence>
<reference evidence="2 3" key="1">
    <citation type="submission" date="2018-06" db="EMBL/GenBank/DDBJ databases">
        <title>Freshwater and sediment microbial communities from various areas in North America, analyzing microbe dynamics in response to fracking.</title>
        <authorList>
            <person name="Lamendella R."/>
        </authorList>
    </citation>
    <scope>NUCLEOTIDE SEQUENCE [LARGE SCALE GENOMIC DNA]</scope>
    <source>
        <strain evidence="2 3">97B</strain>
    </source>
</reference>
<dbReference type="RefSeq" id="WP_258549518.1">
    <property type="nucleotide sequence ID" value="NZ_QNRJ01000001.1"/>
</dbReference>
<sequence>MRTIKSVERILIKLVIIHFILLIAVQFVIHELNILPELNKIVFYEGVEKMEYSEIVETLSGKAGN</sequence>
<organism evidence="2 3">
    <name type="scientific">Rossellomorea aquimaris</name>
    <dbReference type="NCBI Taxonomy" id="189382"/>
    <lineage>
        <taxon>Bacteria</taxon>
        <taxon>Bacillati</taxon>
        <taxon>Bacillota</taxon>
        <taxon>Bacilli</taxon>
        <taxon>Bacillales</taxon>
        <taxon>Bacillaceae</taxon>
        <taxon>Rossellomorea</taxon>
    </lineage>
</organism>
<protein>
    <submittedName>
        <fullName evidence="2">Uncharacterized protein</fullName>
    </submittedName>
</protein>
<comment type="caution">
    <text evidence="2">The sequence shown here is derived from an EMBL/GenBank/DDBJ whole genome shotgun (WGS) entry which is preliminary data.</text>
</comment>
<keyword evidence="1" id="KW-0812">Transmembrane</keyword>
<evidence type="ECO:0000313" key="3">
    <source>
        <dbReference type="Proteomes" id="UP000252118"/>
    </source>
</evidence>
<dbReference type="Pfam" id="PF17313">
    <property type="entry name" value="DUF5359"/>
    <property type="match status" value="1"/>
</dbReference>
<proteinExistence type="predicted"/>
<keyword evidence="1" id="KW-0472">Membrane</keyword>
<evidence type="ECO:0000313" key="2">
    <source>
        <dbReference type="EMBL" id="RBP07753.1"/>
    </source>
</evidence>
<dbReference type="InterPro" id="IPR035281">
    <property type="entry name" value="DUF5359"/>
</dbReference>
<dbReference type="Proteomes" id="UP000252118">
    <property type="component" value="Unassembled WGS sequence"/>
</dbReference>
<dbReference type="EMBL" id="QNRJ01000001">
    <property type="protein sequence ID" value="RBP07753.1"/>
    <property type="molecule type" value="Genomic_DNA"/>
</dbReference>
<name>A0A366EZD1_9BACI</name>